<dbReference type="PROSITE" id="PS51746">
    <property type="entry name" value="PPM_2"/>
    <property type="match status" value="1"/>
</dbReference>
<sequence>MEFRDMRLKFKALKLRRFLLGDAEADGKASETAKKQPWMTPISHGYHVIEGRTFRIDQSSSLTSDTVVVQREQIGHLELWFYGVSDARIGQTIARYMQSYLFSRKPNEVRRESKKTIRKAYLSARAEFREMAKAEDKLNIGSASVLVINGEKLVIANMGDYRAVVCRDGMAHQLGTRHNYTGKRHWQRRFLQGVIRIHKLRIRARSSTKEASTGSSKCSEITVAAQRVDSETEFIILSSNGIWEVMKNQEAVNLIRHIDDPQEAAECLAREALIRMSKSNISCLVVRFDQ</sequence>
<comment type="caution">
    <text evidence="2">The sequence shown here is derived from an EMBL/GenBank/DDBJ whole genome shotgun (WGS) entry which is preliminary data.</text>
</comment>
<organism evidence="2 3">
    <name type="scientific">Nepenthes gracilis</name>
    <name type="common">Slender pitcher plant</name>
    <dbReference type="NCBI Taxonomy" id="150966"/>
    <lineage>
        <taxon>Eukaryota</taxon>
        <taxon>Viridiplantae</taxon>
        <taxon>Streptophyta</taxon>
        <taxon>Embryophyta</taxon>
        <taxon>Tracheophyta</taxon>
        <taxon>Spermatophyta</taxon>
        <taxon>Magnoliopsida</taxon>
        <taxon>eudicotyledons</taxon>
        <taxon>Gunneridae</taxon>
        <taxon>Pentapetalae</taxon>
        <taxon>Caryophyllales</taxon>
        <taxon>Nepenthaceae</taxon>
        <taxon>Nepenthes</taxon>
    </lineage>
</organism>
<protein>
    <recommendedName>
        <fullName evidence="1">PPM-type phosphatase domain-containing protein</fullName>
    </recommendedName>
</protein>
<dbReference type="SUPFAM" id="SSF81606">
    <property type="entry name" value="PP2C-like"/>
    <property type="match status" value="1"/>
</dbReference>
<evidence type="ECO:0000313" key="3">
    <source>
        <dbReference type="Proteomes" id="UP001279734"/>
    </source>
</evidence>
<dbReference type="InterPro" id="IPR036457">
    <property type="entry name" value="PPM-type-like_dom_sf"/>
</dbReference>
<dbReference type="PANTHER" id="PTHR47992">
    <property type="entry name" value="PROTEIN PHOSPHATASE"/>
    <property type="match status" value="1"/>
</dbReference>
<reference evidence="2" key="1">
    <citation type="submission" date="2023-05" db="EMBL/GenBank/DDBJ databases">
        <title>Nepenthes gracilis genome sequencing.</title>
        <authorList>
            <person name="Fukushima K."/>
        </authorList>
    </citation>
    <scope>NUCLEOTIDE SEQUENCE</scope>
    <source>
        <strain evidence="2">SING2019-196</strain>
    </source>
</reference>
<feature type="domain" description="PPM-type phosphatase" evidence="1">
    <location>
        <begin position="59"/>
        <end position="288"/>
    </location>
</feature>
<dbReference type="GO" id="GO:0004722">
    <property type="term" value="F:protein serine/threonine phosphatase activity"/>
    <property type="evidence" value="ECO:0007669"/>
    <property type="project" value="InterPro"/>
</dbReference>
<evidence type="ECO:0000313" key="2">
    <source>
        <dbReference type="EMBL" id="GMH19931.1"/>
    </source>
</evidence>
<dbReference type="Pfam" id="PF00481">
    <property type="entry name" value="PP2C"/>
    <property type="match status" value="2"/>
</dbReference>
<evidence type="ECO:0000259" key="1">
    <source>
        <dbReference type="PROSITE" id="PS51746"/>
    </source>
</evidence>
<dbReference type="InterPro" id="IPR015655">
    <property type="entry name" value="PP2C"/>
</dbReference>
<accession>A0AAD3SZM4</accession>
<dbReference type="EMBL" id="BSYO01000021">
    <property type="protein sequence ID" value="GMH19931.1"/>
    <property type="molecule type" value="Genomic_DNA"/>
</dbReference>
<dbReference type="CDD" id="cd00143">
    <property type="entry name" value="PP2Cc"/>
    <property type="match status" value="1"/>
</dbReference>
<dbReference type="InterPro" id="IPR001932">
    <property type="entry name" value="PPM-type_phosphatase-like_dom"/>
</dbReference>
<dbReference type="AlphaFoldDB" id="A0AAD3SZM4"/>
<name>A0AAD3SZM4_NEPGR</name>
<dbReference type="Gene3D" id="3.60.40.10">
    <property type="entry name" value="PPM-type phosphatase domain"/>
    <property type="match status" value="1"/>
</dbReference>
<gene>
    <name evidence="2" type="ORF">Nepgr_021772</name>
</gene>
<dbReference type="SMART" id="SM00332">
    <property type="entry name" value="PP2Cc"/>
    <property type="match status" value="1"/>
</dbReference>
<keyword evidence="3" id="KW-1185">Reference proteome</keyword>
<dbReference type="Proteomes" id="UP001279734">
    <property type="component" value="Unassembled WGS sequence"/>
</dbReference>
<proteinExistence type="predicted"/>